<organism evidence="2 3">
    <name type="scientific">Pedobacter lithocola</name>
    <dbReference type="NCBI Taxonomy" id="1908239"/>
    <lineage>
        <taxon>Bacteria</taxon>
        <taxon>Pseudomonadati</taxon>
        <taxon>Bacteroidota</taxon>
        <taxon>Sphingobacteriia</taxon>
        <taxon>Sphingobacteriales</taxon>
        <taxon>Sphingobacteriaceae</taxon>
        <taxon>Pedobacter</taxon>
    </lineage>
</organism>
<keyword evidence="3" id="KW-1185">Reference proteome</keyword>
<feature type="chain" id="PRO_5046634609" description="Outer membrane lipoprotein-sorting protein" evidence="1">
    <location>
        <begin position="22"/>
        <end position="233"/>
    </location>
</feature>
<accession>A0ABV8PCR8</accession>
<gene>
    <name evidence="2" type="ORF">ACFOWA_11920</name>
</gene>
<dbReference type="EMBL" id="JBHSBW010000011">
    <property type="protein sequence ID" value="MFC4211895.1"/>
    <property type="molecule type" value="Genomic_DNA"/>
</dbReference>
<evidence type="ECO:0000313" key="3">
    <source>
        <dbReference type="Proteomes" id="UP001595789"/>
    </source>
</evidence>
<evidence type="ECO:0000256" key="1">
    <source>
        <dbReference type="SAM" id="SignalP"/>
    </source>
</evidence>
<evidence type="ECO:0000313" key="2">
    <source>
        <dbReference type="EMBL" id="MFC4211895.1"/>
    </source>
</evidence>
<feature type="signal peptide" evidence="1">
    <location>
        <begin position="1"/>
        <end position="21"/>
    </location>
</feature>
<name>A0ABV8PCR8_9SPHI</name>
<proteinExistence type="predicted"/>
<dbReference type="RefSeq" id="WP_378985391.1">
    <property type="nucleotide sequence ID" value="NZ_JBHSBW010000011.1"/>
</dbReference>
<keyword evidence="1" id="KW-0732">Signal</keyword>
<dbReference type="Proteomes" id="UP001595789">
    <property type="component" value="Unassembled WGS sequence"/>
</dbReference>
<comment type="caution">
    <text evidence="2">The sequence shown here is derived from an EMBL/GenBank/DDBJ whole genome shotgun (WGS) entry which is preliminary data.</text>
</comment>
<evidence type="ECO:0008006" key="4">
    <source>
        <dbReference type="Google" id="ProtNLM"/>
    </source>
</evidence>
<sequence length="233" mass="26947">MKPALLSLLFLLTLNHTKIIAQTEFTAQQIIEKSIAATGGKQYLQSIKTLYSDMATEMEGRKVNWVTKEMLPNKGSFMIIYQGRTVFKNFYDGEKGYEVSAGIKKLADQTAFSDKKFRRNIFNELDYIDPNLYTLTLESTEKVDKEDCYKVKAACINGTVRMLYYSKKTFFQLREDKFTTEKGGFSSTYFSDYKKFGKLTYYSEMSFGDGDKMQKAKMVELLANEKISEEDFR</sequence>
<protein>
    <recommendedName>
        <fullName evidence="4">Outer membrane lipoprotein-sorting protein</fullName>
    </recommendedName>
</protein>
<reference evidence="3" key="1">
    <citation type="journal article" date="2019" name="Int. J. Syst. Evol. Microbiol.">
        <title>The Global Catalogue of Microorganisms (GCM) 10K type strain sequencing project: providing services to taxonomists for standard genome sequencing and annotation.</title>
        <authorList>
            <consortium name="The Broad Institute Genomics Platform"/>
            <consortium name="The Broad Institute Genome Sequencing Center for Infectious Disease"/>
            <person name="Wu L."/>
            <person name="Ma J."/>
        </authorList>
    </citation>
    <scope>NUCLEOTIDE SEQUENCE [LARGE SCALE GENOMIC DNA]</scope>
    <source>
        <strain evidence="3">CCM 8691</strain>
    </source>
</reference>
<dbReference type="Gene3D" id="2.50.20.10">
    <property type="entry name" value="Lipoprotein localisation LolA/LolB/LppX"/>
    <property type="match status" value="1"/>
</dbReference>